<keyword evidence="5" id="KW-0539">Nucleus</keyword>
<dbReference type="GO" id="GO:0046540">
    <property type="term" value="C:U4/U6 x U5 tri-snRNP complex"/>
    <property type="evidence" value="ECO:0007669"/>
    <property type="project" value="InterPro"/>
</dbReference>
<gene>
    <name evidence="6" type="ORF">NYPRO_LOCUS14685</name>
</gene>
<evidence type="ECO:0000256" key="2">
    <source>
        <dbReference type="ARBA" id="ARBA00008241"/>
    </source>
</evidence>
<dbReference type="Proteomes" id="UP000645828">
    <property type="component" value="Unassembled WGS sequence"/>
</dbReference>
<dbReference type="SUPFAM" id="SSF52833">
    <property type="entry name" value="Thioredoxin-like"/>
    <property type="match status" value="1"/>
</dbReference>
<dbReference type="Gene3D" id="3.40.30.10">
    <property type="entry name" value="Glutaredoxin"/>
    <property type="match status" value="2"/>
</dbReference>
<proteinExistence type="inferred from homology"/>
<accession>A0A811YW54</accession>
<keyword evidence="4" id="KW-0508">mRNA splicing</keyword>
<evidence type="ECO:0000256" key="4">
    <source>
        <dbReference type="ARBA" id="ARBA00023187"/>
    </source>
</evidence>
<dbReference type="PANTHER" id="PTHR12052">
    <property type="entry name" value="THIOREDOXIN-LIKE PROTEN 4A, 4B"/>
    <property type="match status" value="1"/>
</dbReference>
<evidence type="ECO:0000313" key="7">
    <source>
        <dbReference type="Proteomes" id="UP000645828"/>
    </source>
</evidence>
<dbReference type="PANTHER" id="PTHR12052:SF5">
    <property type="entry name" value="THIOREDOXIN-LIKE PROTEIN 4A"/>
    <property type="match status" value="1"/>
</dbReference>
<sequence length="89" mass="10336">MLPHLHNSWSVDRAILSEEDPMVVICFGHDWDPMCMKMDEHIMIDLDTGNNNKINWATEDKQEMINAIETVYGAPRKVMVWSCLQRTTS</sequence>
<keyword evidence="3" id="KW-0507">mRNA processing</keyword>
<evidence type="ECO:0000256" key="5">
    <source>
        <dbReference type="ARBA" id="ARBA00023242"/>
    </source>
</evidence>
<comment type="caution">
    <text evidence="6">The sequence shown here is derived from an EMBL/GenBank/DDBJ whole genome shotgun (WGS) entry which is preliminary data.</text>
</comment>
<dbReference type="AlphaFoldDB" id="A0A811YW54"/>
<dbReference type="Pfam" id="PF02966">
    <property type="entry name" value="DIM1"/>
    <property type="match status" value="1"/>
</dbReference>
<dbReference type="EMBL" id="CAJHUB010000754">
    <property type="protein sequence ID" value="CAD7681893.1"/>
    <property type="molecule type" value="Genomic_DNA"/>
</dbReference>
<dbReference type="InterPro" id="IPR004123">
    <property type="entry name" value="Dim1"/>
</dbReference>
<keyword evidence="7" id="KW-1185">Reference proteome</keyword>
<dbReference type="GO" id="GO:0005681">
    <property type="term" value="C:spliceosomal complex"/>
    <property type="evidence" value="ECO:0007669"/>
    <property type="project" value="TreeGrafter"/>
</dbReference>
<dbReference type="GO" id="GO:0005682">
    <property type="term" value="C:U5 snRNP"/>
    <property type="evidence" value="ECO:0007669"/>
    <property type="project" value="TreeGrafter"/>
</dbReference>
<reference evidence="6" key="1">
    <citation type="submission" date="2020-12" db="EMBL/GenBank/DDBJ databases">
        <authorList>
            <consortium name="Molecular Ecology Group"/>
        </authorList>
    </citation>
    <scope>NUCLEOTIDE SEQUENCE</scope>
    <source>
        <strain evidence="6">TBG_1078</strain>
    </source>
</reference>
<organism evidence="6 7">
    <name type="scientific">Nyctereutes procyonoides</name>
    <name type="common">Raccoon dog</name>
    <name type="synonym">Canis procyonoides</name>
    <dbReference type="NCBI Taxonomy" id="34880"/>
    <lineage>
        <taxon>Eukaryota</taxon>
        <taxon>Metazoa</taxon>
        <taxon>Chordata</taxon>
        <taxon>Craniata</taxon>
        <taxon>Vertebrata</taxon>
        <taxon>Euteleostomi</taxon>
        <taxon>Mammalia</taxon>
        <taxon>Eutheria</taxon>
        <taxon>Laurasiatheria</taxon>
        <taxon>Carnivora</taxon>
        <taxon>Caniformia</taxon>
        <taxon>Canidae</taxon>
        <taxon>Nyctereutes</taxon>
    </lineage>
</organism>
<name>A0A811YW54_NYCPR</name>
<dbReference type="GO" id="GO:0000398">
    <property type="term" value="P:mRNA splicing, via spliceosome"/>
    <property type="evidence" value="ECO:0007669"/>
    <property type="project" value="InterPro"/>
</dbReference>
<evidence type="ECO:0000256" key="3">
    <source>
        <dbReference type="ARBA" id="ARBA00022664"/>
    </source>
</evidence>
<dbReference type="SMART" id="SM01410">
    <property type="entry name" value="DIM1"/>
    <property type="match status" value="1"/>
</dbReference>
<comment type="subcellular location">
    <subcellularLocation>
        <location evidence="1">Nucleus</location>
    </subcellularLocation>
</comment>
<dbReference type="InterPro" id="IPR036249">
    <property type="entry name" value="Thioredoxin-like_sf"/>
</dbReference>
<evidence type="ECO:0000256" key="1">
    <source>
        <dbReference type="ARBA" id="ARBA00004123"/>
    </source>
</evidence>
<evidence type="ECO:0000313" key="6">
    <source>
        <dbReference type="EMBL" id="CAD7681893.1"/>
    </source>
</evidence>
<comment type="similarity">
    <text evidence="2">Belongs to the DIM1 family.</text>
</comment>
<protein>
    <submittedName>
        <fullName evidence="6">(raccoon dog) hypothetical protein</fullName>
    </submittedName>
</protein>